<dbReference type="AlphaFoldDB" id="A0A5J5F5G9"/>
<protein>
    <submittedName>
        <fullName evidence="2">Uncharacterized protein</fullName>
    </submittedName>
</protein>
<feature type="compositionally biased region" description="Polar residues" evidence="1">
    <location>
        <begin position="538"/>
        <end position="549"/>
    </location>
</feature>
<sequence>MFFDPKTVLAALDLNKPRPSFLLPLPHQIIINTAPSEYHEAKGLPAFELHTTFYSDIDGDHPTIDEIIIADMVIESSNDQKTAPSIDVNGGFVNENISFPSDQTVSIAIGTGTIDHSRVGSTIAEIQTFQGHPFSPSFSSETREGGDIATAQPQLIFPGGKKPRPPVASRILSNAIYTSGTAPILGNTIGSRDAVTDCPEEHIRPSVSKNTGFSHANITPAYEQRISAPVEHQFIISNNQKRTTFVCHNITPTLDCTSSESRQDGIDGKLNCCSNNRNTPAADTETLKLNPCFTTCGHQYYDAKHGTKVHRKLILNSGSLSGEFSIASSSAADTGHSAQQSDRSRQNTSNLVNANHSNESLIDFAAARDTRSRDKYSSTTVAETVPAFQSSAVPLVSPPAIVSVKDHSNIPRPSFRHSKPRKYTKYDSSSSFHHTAIANTTPASQYIPTQRPNSLFDIILSIICPTRIPQPSFHNHTRRAHTTAETALGLISPKRAAVALDVLNGTSFDELKIEDVVMQRQAPDIDTERTAEHEHAGHSSTAPSITSDGKSIPTDHGWISTRRVSRSSSLPLPLRILSDSMRSNVSESKPPLLKAPQACSIQEPARSAENWGKPTLASTLRKGEA</sequence>
<evidence type="ECO:0000313" key="2">
    <source>
        <dbReference type="EMBL" id="KAA8911878.1"/>
    </source>
</evidence>
<feature type="compositionally biased region" description="Basic and acidic residues" evidence="1">
    <location>
        <begin position="526"/>
        <end position="537"/>
    </location>
</feature>
<reference evidence="2 3" key="1">
    <citation type="submission" date="2019-09" db="EMBL/GenBank/DDBJ databases">
        <title>Draft genome of the ectomycorrhizal ascomycete Sphaerosporella brunnea.</title>
        <authorList>
            <consortium name="DOE Joint Genome Institute"/>
            <person name="Benucci G.M."/>
            <person name="Marozzi G."/>
            <person name="Antonielli L."/>
            <person name="Sanchez S."/>
            <person name="Marco P."/>
            <person name="Wang X."/>
            <person name="Falini L.B."/>
            <person name="Barry K."/>
            <person name="Haridas S."/>
            <person name="Lipzen A."/>
            <person name="Labutti K."/>
            <person name="Grigoriev I.V."/>
            <person name="Murat C."/>
            <person name="Martin F."/>
            <person name="Albertini E."/>
            <person name="Donnini D."/>
            <person name="Bonito G."/>
        </authorList>
    </citation>
    <scope>NUCLEOTIDE SEQUENCE [LARGE SCALE GENOMIC DNA]</scope>
    <source>
        <strain evidence="2 3">Sb_GMNB300</strain>
    </source>
</reference>
<feature type="region of interest" description="Disordered" evidence="1">
    <location>
        <begin position="407"/>
        <end position="427"/>
    </location>
</feature>
<gene>
    <name evidence="2" type="ORF">FN846DRAFT_904075</name>
</gene>
<feature type="region of interest" description="Disordered" evidence="1">
    <location>
        <begin position="581"/>
        <end position="625"/>
    </location>
</feature>
<proteinExistence type="predicted"/>
<evidence type="ECO:0000313" key="3">
    <source>
        <dbReference type="Proteomes" id="UP000326924"/>
    </source>
</evidence>
<keyword evidence="3" id="KW-1185">Reference proteome</keyword>
<evidence type="ECO:0000256" key="1">
    <source>
        <dbReference type="SAM" id="MobiDB-lite"/>
    </source>
</evidence>
<feature type="compositionally biased region" description="Basic residues" evidence="1">
    <location>
        <begin position="414"/>
        <end position="423"/>
    </location>
</feature>
<dbReference type="Proteomes" id="UP000326924">
    <property type="component" value="Unassembled WGS sequence"/>
</dbReference>
<dbReference type="EMBL" id="VXIS01000031">
    <property type="protein sequence ID" value="KAA8911878.1"/>
    <property type="molecule type" value="Genomic_DNA"/>
</dbReference>
<comment type="caution">
    <text evidence="2">The sequence shown here is derived from an EMBL/GenBank/DDBJ whole genome shotgun (WGS) entry which is preliminary data.</text>
</comment>
<name>A0A5J5F5G9_9PEZI</name>
<accession>A0A5J5F5G9</accession>
<feature type="region of interest" description="Disordered" evidence="1">
    <location>
        <begin position="526"/>
        <end position="564"/>
    </location>
</feature>
<organism evidence="2 3">
    <name type="scientific">Sphaerosporella brunnea</name>
    <dbReference type="NCBI Taxonomy" id="1250544"/>
    <lineage>
        <taxon>Eukaryota</taxon>
        <taxon>Fungi</taxon>
        <taxon>Dikarya</taxon>
        <taxon>Ascomycota</taxon>
        <taxon>Pezizomycotina</taxon>
        <taxon>Pezizomycetes</taxon>
        <taxon>Pezizales</taxon>
        <taxon>Pyronemataceae</taxon>
        <taxon>Sphaerosporella</taxon>
    </lineage>
</organism>
<dbReference type="InParanoid" id="A0A5J5F5G9"/>
<feature type="region of interest" description="Disordered" evidence="1">
    <location>
        <begin position="331"/>
        <end position="355"/>
    </location>
</feature>